<dbReference type="Proteomes" id="UP001158576">
    <property type="component" value="Chromosome 2"/>
</dbReference>
<gene>
    <name evidence="1" type="ORF">OKIOD_LOCUS13002</name>
</gene>
<dbReference type="EMBL" id="OU015567">
    <property type="protein sequence ID" value="CAG5109740.1"/>
    <property type="molecule type" value="Genomic_DNA"/>
</dbReference>
<reference evidence="1 2" key="1">
    <citation type="submission" date="2021-04" db="EMBL/GenBank/DDBJ databases">
        <authorList>
            <person name="Bliznina A."/>
        </authorList>
    </citation>
    <scope>NUCLEOTIDE SEQUENCE [LARGE SCALE GENOMIC DNA]</scope>
</reference>
<evidence type="ECO:0000313" key="2">
    <source>
        <dbReference type="Proteomes" id="UP001158576"/>
    </source>
</evidence>
<name>A0ABN7T255_OIKDI</name>
<organism evidence="1 2">
    <name type="scientific">Oikopleura dioica</name>
    <name type="common">Tunicate</name>
    <dbReference type="NCBI Taxonomy" id="34765"/>
    <lineage>
        <taxon>Eukaryota</taxon>
        <taxon>Metazoa</taxon>
        <taxon>Chordata</taxon>
        <taxon>Tunicata</taxon>
        <taxon>Appendicularia</taxon>
        <taxon>Copelata</taxon>
        <taxon>Oikopleuridae</taxon>
        <taxon>Oikopleura</taxon>
    </lineage>
</organism>
<sequence>MERSCHANKLNLPESKQKGMIEIVMANNFGLCSTRVEEEKIDSHNSFFHYSNTIWHKNDNITNGKYPREEFIAWKCSYGSRYHITPDCKNETHPEECQKIPEDHLSGFNLSSSHSKNLSSIRIDRENKVDLETDLSLYLTNEDMFNSLRIYGKAYSSPTFEFEDQLVKYDYFGGSEPFYVLDKNNPWTSLQEWDKNKRV</sequence>
<protein>
    <submittedName>
        <fullName evidence="1">Oidioi.mRNA.OKI2018_I69.chr2.g4237.t1.cds</fullName>
    </submittedName>
</protein>
<proteinExistence type="predicted"/>
<keyword evidence="2" id="KW-1185">Reference proteome</keyword>
<accession>A0ABN7T255</accession>
<evidence type="ECO:0000313" key="1">
    <source>
        <dbReference type="EMBL" id="CAG5109740.1"/>
    </source>
</evidence>